<dbReference type="Proteomes" id="UP000005408">
    <property type="component" value="Unassembled WGS sequence"/>
</dbReference>
<accession>A0A8W8MH26</accession>
<dbReference type="AlphaFoldDB" id="A0A8W8MH26"/>
<dbReference type="GO" id="GO:0005615">
    <property type="term" value="C:extracellular space"/>
    <property type="evidence" value="ECO:0007669"/>
    <property type="project" value="TreeGrafter"/>
</dbReference>
<reference evidence="2" key="1">
    <citation type="submission" date="2022-08" db="UniProtKB">
        <authorList>
            <consortium name="EnsemblMetazoa"/>
        </authorList>
    </citation>
    <scope>IDENTIFICATION</scope>
    <source>
        <strain evidence="2">05x7-T-G4-1.051#20</strain>
    </source>
</reference>
<evidence type="ECO:0000313" key="2">
    <source>
        <dbReference type="EnsemblMetazoa" id="G32748.3:cds"/>
    </source>
</evidence>
<dbReference type="PANTHER" id="PTHR10504">
    <property type="entry name" value="BACTERICIDAL PERMEABILITY-INCREASING BPI PROTEIN-RELATED"/>
    <property type="match status" value="1"/>
</dbReference>
<dbReference type="InterPro" id="IPR032942">
    <property type="entry name" value="BPI/LBP/Plunc"/>
</dbReference>
<keyword evidence="1" id="KW-0732">Signal</keyword>
<keyword evidence="3" id="KW-1185">Reference proteome</keyword>
<feature type="chain" id="PRO_5036457840" evidence="1">
    <location>
        <begin position="22"/>
        <end position="368"/>
    </location>
</feature>
<proteinExistence type="predicted"/>
<dbReference type="Gene3D" id="3.15.10.10">
    <property type="entry name" value="Bactericidal permeability-increasing protein, domain 1"/>
    <property type="match status" value="2"/>
</dbReference>
<dbReference type="PANTHER" id="PTHR10504:SF131">
    <property type="entry name" value="BPI2 DOMAIN-CONTAINING PROTEIN"/>
    <property type="match status" value="1"/>
</dbReference>
<dbReference type="EnsemblMetazoa" id="G32748.3">
    <property type="protein sequence ID" value="G32748.3:cds"/>
    <property type="gene ID" value="G32748"/>
</dbReference>
<sequence length="368" mass="42592">MSAITIALLTFLCLFLIGGQGHDQVSANNVSKRYVNLNGIKNLLLKEIRRKIPKNIKGKSGNVIYTLSKVKINKLQLPKSDLRIKRLNPLTVEWTARNGEIKGEMNWWLRYKSWWEQNSSKKLFQQSPVSTFKNQRTFLELDLSAFKQGFKKGIPKKDCWIKWPSGEGHDQVSTNDVSKRNVNLNGIKNLLLAEIQRKIPKDIKGKSRNVRYHLSKVKINKLQLPQSDLRIKRLNPLTVEWTARDGEIKGETNWWFRYKSWLGQYTDQGHVSFSTKRIGFSVTAVLAGNRIRVRNCFSNPPSVDLRIRGRLWSWIYQLVIKDSKNDFRKMLAGSNGLICKSVKIIITRLPGYLHQPNKNSCIFDENNK</sequence>
<evidence type="ECO:0000313" key="3">
    <source>
        <dbReference type="Proteomes" id="UP000005408"/>
    </source>
</evidence>
<dbReference type="GO" id="GO:0008289">
    <property type="term" value="F:lipid binding"/>
    <property type="evidence" value="ECO:0007669"/>
    <property type="project" value="InterPro"/>
</dbReference>
<evidence type="ECO:0000256" key="1">
    <source>
        <dbReference type="SAM" id="SignalP"/>
    </source>
</evidence>
<name>A0A8W8MH26_MAGGI</name>
<protein>
    <submittedName>
        <fullName evidence="2">Uncharacterized protein</fullName>
    </submittedName>
</protein>
<dbReference type="SUPFAM" id="SSF55394">
    <property type="entry name" value="Bactericidal permeability-increasing protein, BPI"/>
    <property type="match status" value="1"/>
</dbReference>
<organism evidence="2 3">
    <name type="scientific">Magallana gigas</name>
    <name type="common">Pacific oyster</name>
    <name type="synonym">Crassostrea gigas</name>
    <dbReference type="NCBI Taxonomy" id="29159"/>
    <lineage>
        <taxon>Eukaryota</taxon>
        <taxon>Metazoa</taxon>
        <taxon>Spiralia</taxon>
        <taxon>Lophotrochozoa</taxon>
        <taxon>Mollusca</taxon>
        <taxon>Bivalvia</taxon>
        <taxon>Autobranchia</taxon>
        <taxon>Pteriomorphia</taxon>
        <taxon>Ostreida</taxon>
        <taxon>Ostreoidea</taxon>
        <taxon>Ostreidae</taxon>
        <taxon>Magallana</taxon>
    </lineage>
</organism>
<dbReference type="InterPro" id="IPR017943">
    <property type="entry name" value="Bactericidal_perm-incr_a/b_dom"/>
</dbReference>
<feature type="signal peptide" evidence="1">
    <location>
        <begin position="1"/>
        <end position="21"/>
    </location>
</feature>